<reference evidence="1" key="1">
    <citation type="journal article" date="2014" name="Int. J. Syst. Evol. Microbiol.">
        <title>Complete genome sequence of Corynebacterium casei LMG S-19264T (=DSM 44701T), isolated from a smear-ripened cheese.</title>
        <authorList>
            <consortium name="US DOE Joint Genome Institute (JGI-PGF)"/>
            <person name="Walter F."/>
            <person name="Albersmeier A."/>
            <person name="Kalinowski J."/>
            <person name="Ruckert C."/>
        </authorList>
    </citation>
    <scope>NUCLEOTIDE SEQUENCE</scope>
    <source>
        <strain evidence="1">KCTC 42590</strain>
    </source>
</reference>
<dbReference type="RefSeq" id="WP_191250532.1">
    <property type="nucleotide sequence ID" value="NZ_BNCI01000001.1"/>
</dbReference>
<evidence type="ECO:0000313" key="2">
    <source>
        <dbReference type="Proteomes" id="UP000630923"/>
    </source>
</evidence>
<gene>
    <name evidence="1" type="ORF">GCM10017044_10520</name>
</gene>
<name>A0A919AQ62_9PROT</name>
<accession>A0A919AQ62</accession>
<evidence type="ECO:0000313" key="1">
    <source>
        <dbReference type="EMBL" id="GHF17928.1"/>
    </source>
</evidence>
<proteinExistence type="predicted"/>
<dbReference type="AlphaFoldDB" id="A0A919AQ62"/>
<organism evidence="1 2">
    <name type="scientific">Kordiimonas sediminis</name>
    <dbReference type="NCBI Taxonomy" id="1735581"/>
    <lineage>
        <taxon>Bacteria</taxon>
        <taxon>Pseudomonadati</taxon>
        <taxon>Pseudomonadota</taxon>
        <taxon>Alphaproteobacteria</taxon>
        <taxon>Kordiimonadales</taxon>
        <taxon>Kordiimonadaceae</taxon>
        <taxon>Kordiimonas</taxon>
    </lineage>
</organism>
<dbReference type="Proteomes" id="UP000630923">
    <property type="component" value="Unassembled WGS sequence"/>
</dbReference>
<comment type="caution">
    <text evidence="1">The sequence shown here is derived from an EMBL/GenBank/DDBJ whole genome shotgun (WGS) entry which is preliminary data.</text>
</comment>
<keyword evidence="2" id="KW-1185">Reference proteome</keyword>
<sequence>MSRFSYVDDSIGFEDEDYSSDRFRLSWPLNEVALFSALNSYMTVDDIAEEYGVSTDDVIELCERYQLDWD</sequence>
<reference evidence="1" key="2">
    <citation type="submission" date="2020-09" db="EMBL/GenBank/DDBJ databases">
        <authorList>
            <person name="Sun Q."/>
            <person name="Kim S."/>
        </authorList>
    </citation>
    <scope>NUCLEOTIDE SEQUENCE</scope>
    <source>
        <strain evidence="1">KCTC 42590</strain>
    </source>
</reference>
<protein>
    <submittedName>
        <fullName evidence="1">Uncharacterized protein</fullName>
    </submittedName>
</protein>
<dbReference type="EMBL" id="BNCI01000001">
    <property type="protein sequence ID" value="GHF17928.1"/>
    <property type="molecule type" value="Genomic_DNA"/>
</dbReference>